<dbReference type="EMBL" id="JBHMEY010000018">
    <property type="protein sequence ID" value="MFB9096609.1"/>
    <property type="molecule type" value="Genomic_DNA"/>
</dbReference>
<keyword evidence="1" id="KW-0175">Coiled coil</keyword>
<reference evidence="2 3" key="1">
    <citation type="submission" date="2024-09" db="EMBL/GenBank/DDBJ databases">
        <authorList>
            <person name="Sun Q."/>
            <person name="Mori K."/>
        </authorList>
    </citation>
    <scope>NUCLEOTIDE SEQUENCE [LARGE SCALE GENOMIC DNA]</scope>
    <source>
        <strain evidence="2 3">CECT 7955</strain>
    </source>
</reference>
<sequence>MEKTIDISKIINAYFLKNRIRKAALARKLNKKSSYIGYLQKRPSIQTQSLWDLCHALQYNFFQDLALLLPKSYSTTVLENDTKDETIAQLQQEIKILKAEKEVLLQVLKK</sequence>
<protein>
    <recommendedName>
        <fullName evidence="4">HTH cro/C1-type domain-containing protein</fullName>
    </recommendedName>
</protein>
<keyword evidence="3" id="KW-1185">Reference proteome</keyword>
<evidence type="ECO:0000313" key="2">
    <source>
        <dbReference type="EMBL" id="MFB9096609.1"/>
    </source>
</evidence>
<comment type="caution">
    <text evidence="2">The sequence shown here is derived from an EMBL/GenBank/DDBJ whole genome shotgun (WGS) entry which is preliminary data.</text>
</comment>
<accession>A0ABV5GMK4</accession>
<dbReference type="Proteomes" id="UP001589607">
    <property type="component" value="Unassembled WGS sequence"/>
</dbReference>
<evidence type="ECO:0000313" key="3">
    <source>
        <dbReference type="Proteomes" id="UP001589607"/>
    </source>
</evidence>
<dbReference type="RefSeq" id="WP_236455798.1">
    <property type="nucleotide sequence ID" value="NZ_CBCSGE010000002.1"/>
</dbReference>
<gene>
    <name evidence="2" type="ORF">ACFFVF_08795</name>
</gene>
<proteinExistence type="predicted"/>
<organism evidence="2 3">
    <name type="scientific">Flavobacterium jumunjinense</name>
    <dbReference type="NCBI Taxonomy" id="998845"/>
    <lineage>
        <taxon>Bacteria</taxon>
        <taxon>Pseudomonadati</taxon>
        <taxon>Bacteroidota</taxon>
        <taxon>Flavobacteriia</taxon>
        <taxon>Flavobacteriales</taxon>
        <taxon>Flavobacteriaceae</taxon>
        <taxon>Flavobacterium</taxon>
    </lineage>
</organism>
<evidence type="ECO:0008006" key="4">
    <source>
        <dbReference type="Google" id="ProtNLM"/>
    </source>
</evidence>
<evidence type="ECO:0000256" key="1">
    <source>
        <dbReference type="SAM" id="Coils"/>
    </source>
</evidence>
<feature type="coiled-coil region" evidence="1">
    <location>
        <begin position="80"/>
        <end position="107"/>
    </location>
</feature>
<name>A0ABV5GMK4_9FLAO</name>